<keyword evidence="1" id="KW-0479">Metal-binding</keyword>
<keyword evidence="2" id="KW-0378">Hydrolase</keyword>
<accession>A0A381RPQ5</accession>
<evidence type="ECO:0000256" key="1">
    <source>
        <dbReference type="ARBA" id="ARBA00022723"/>
    </source>
</evidence>
<dbReference type="PANTHER" id="PTHR45953">
    <property type="entry name" value="IDURONATE 2-SULFATASE"/>
    <property type="match status" value="1"/>
</dbReference>
<evidence type="ECO:0000259" key="3">
    <source>
        <dbReference type="Pfam" id="PF00884"/>
    </source>
</evidence>
<dbReference type="GO" id="GO:0008484">
    <property type="term" value="F:sulfuric ester hydrolase activity"/>
    <property type="evidence" value="ECO:0007669"/>
    <property type="project" value="TreeGrafter"/>
</dbReference>
<reference evidence="4" key="1">
    <citation type="submission" date="2018-05" db="EMBL/GenBank/DDBJ databases">
        <authorList>
            <person name="Lanie J.A."/>
            <person name="Ng W.-L."/>
            <person name="Kazmierczak K.M."/>
            <person name="Andrzejewski T.M."/>
            <person name="Davidsen T.M."/>
            <person name="Wayne K.J."/>
            <person name="Tettelin H."/>
            <person name="Glass J.I."/>
            <person name="Rusch D."/>
            <person name="Podicherti R."/>
            <person name="Tsui H.-C.T."/>
            <person name="Winkler M.E."/>
        </authorList>
    </citation>
    <scope>NUCLEOTIDE SEQUENCE</scope>
</reference>
<dbReference type="Pfam" id="PF00884">
    <property type="entry name" value="Sulfatase"/>
    <property type="match status" value="1"/>
</dbReference>
<dbReference type="PANTHER" id="PTHR45953:SF1">
    <property type="entry name" value="IDURONATE 2-SULFATASE"/>
    <property type="match status" value="1"/>
</dbReference>
<dbReference type="GO" id="GO:0046872">
    <property type="term" value="F:metal ion binding"/>
    <property type="evidence" value="ECO:0007669"/>
    <property type="project" value="UniProtKB-KW"/>
</dbReference>
<dbReference type="AlphaFoldDB" id="A0A381RPQ5"/>
<proteinExistence type="predicted"/>
<feature type="domain" description="Sulfatase N-terminal" evidence="3">
    <location>
        <begin position="1"/>
        <end position="333"/>
    </location>
</feature>
<protein>
    <recommendedName>
        <fullName evidence="3">Sulfatase N-terminal domain-containing protein</fullName>
    </recommendedName>
</protein>
<dbReference type="InterPro" id="IPR017850">
    <property type="entry name" value="Alkaline_phosphatase_core_sf"/>
</dbReference>
<dbReference type="SUPFAM" id="SSF53649">
    <property type="entry name" value="Alkaline phosphatase-like"/>
    <property type="match status" value="1"/>
</dbReference>
<dbReference type="Gene3D" id="3.40.720.10">
    <property type="entry name" value="Alkaline Phosphatase, subunit A"/>
    <property type="match status" value="1"/>
</dbReference>
<dbReference type="GO" id="GO:0005737">
    <property type="term" value="C:cytoplasm"/>
    <property type="evidence" value="ECO:0007669"/>
    <property type="project" value="TreeGrafter"/>
</dbReference>
<name>A0A381RPQ5_9ZZZZ</name>
<evidence type="ECO:0000313" key="4">
    <source>
        <dbReference type="EMBL" id="SUZ93860.1"/>
    </source>
</evidence>
<dbReference type="EMBL" id="UINC01002183">
    <property type="protein sequence ID" value="SUZ93860.1"/>
    <property type="molecule type" value="Genomic_DNA"/>
</dbReference>
<gene>
    <name evidence="4" type="ORF">METZ01_LOCUS46714</name>
</gene>
<sequence>MSDEHGAQFSSTYGHPIIETPNMDRLADQGVTFDANYCNSPLCIPSRASFMTGQYVSTNEVWDNTKPMPVDRLTWPYLLRNEGYDTALNGKMHLIGPDTLHGFEEQLTRDPHIEEPLEHFRWSNGIPQATEDWYGVREADHGVSPMIEADDAMEKAAVKYLSDPTRHDKPFAMCVGFIAPHFPFIVPEPYFSKYYPDNVSMPNLPDGHLDELPPSARRLRQMFGLDGDWTDDEIARARAAYFGLCTYLDDKIGHLLDTLEEQGLAENTVIVHTSDHGDMLGEHGLWRKMSFYEQSANVPLQISWPGNFKQGLRIGEAVSNVDAVATILDLAGVKLEKWDLDGQSLIQALHGDTSELNDIAISEHFAHGTDRPLGMVRSGKWKLCYGHGSPVEIELYDLESDPNEFTDLSETEEHAPTKDRLLKILLDQWGDPNKLAAKIMRDQEDREIVRKVTGTGAIF</sequence>
<dbReference type="CDD" id="cd16037">
    <property type="entry name" value="sulfatase_like"/>
    <property type="match status" value="1"/>
</dbReference>
<dbReference type="InterPro" id="IPR000917">
    <property type="entry name" value="Sulfatase_N"/>
</dbReference>
<organism evidence="4">
    <name type="scientific">marine metagenome</name>
    <dbReference type="NCBI Taxonomy" id="408172"/>
    <lineage>
        <taxon>unclassified sequences</taxon>
        <taxon>metagenomes</taxon>
        <taxon>ecological metagenomes</taxon>
    </lineage>
</organism>
<evidence type="ECO:0000256" key="2">
    <source>
        <dbReference type="ARBA" id="ARBA00022801"/>
    </source>
</evidence>